<proteinExistence type="inferred from homology"/>
<keyword evidence="4" id="KW-0378">Hydrolase</keyword>
<dbReference type="AlphaFoldDB" id="A0A2S0N4X9"/>
<dbReference type="GO" id="GO:0019752">
    <property type="term" value="P:carboxylic acid metabolic process"/>
    <property type="evidence" value="ECO:0007669"/>
    <property type="project" value="UniProtKB-ARBA"/>
</dbReference>
<keyword evidence="7" id="KW-1185">Reference proteome</keyword>
<dbReference type="RefSeq" id="WP_106448184.1">
    <property type="nucleotide sequence ID" value="NZ_CP027669.1"/>
</dbReference>
<dbReference type="Proteomes" id="UP000239326">
    <property type="component" value="Chromosome"/>
</dbReference>
<keyword evidence="3" id="KW-0479">Metal-binding</keyword>
<accession>A0A2S0N4X9</accession>
<dbReference type="Gene3D" id="3.90.850.10">
    <property type="entry name" value="Fumarylacetoacetase-like, C-terminal domain"/>
    <property type="match status" value="1"/>
</dbReference>
<dbReference type="FunFam" id="3.90.850.10:FF:000002">
    <property type="entry name" value="2-hydroxyhepta-2,4-diene-1,7-dioate isomerase"/>
    <property type="match status" value="1"/>
</dbReference>
<name>A0A2S0N4X9_9BURK</name>
<comment type="cofactor">
    <cofactor evidence="1">
        <name>Mg(2+)</name>
        <dbReference type="ChEBI" id="CHEBI:18420"/>
    </cofactor>
</comment>
<evidence type="ECO:0000256" key="3">
    <source>
        <dbReference type="ARBA" id="ARBA00022723"/>
    </source>
</evidence>
<evidence type="ECO:0000256" key="4">
    <source>
        <dbReference type="ARBA" id="ARBA00022801"/>
    </source>
</evidence>
<dbReference type="PANTHER" id="PTHR42796">
    <property type="entry name" value="FUMARYLACETOACETATE HYDROLASE DOMAIN-CONTAINING PROTEIN 2A-RELATED"/>
    <property type="match status" value="1"/>
</dbReference>
<protein>
    <recommendedName>
        <fullName evidence="5">Fumarylacetoacetase-like C-terminal domain-containing protein</fullName>
    </recommendedName>
</protein>
<comment type="similarity">
    <text evidence="2">Belongs to the FAH family.</text>
</comment>
<evidence type="ECO:0000313" key="7">
    <source>
        <dbReference type="Proteomes" id="UP000239326"/>
    </source>
</evidence>
<evidence type="ECO:0000256" key="1">
    <source>
        <dbReference type="ARBA" id="ARBA00001946"/>
    </source>
</evidence>
<gene>
    <name evidence="6" type="ORF">C6571_10930</name>
</gene>
<dbReference type="EMBL" id="CP027669">
    <property type="protein sequence ID" value="AVO43209.1"/>
    <property type="molecule type" value="Genomic_DNA"/>
</dbReference>
<sequence length="280" mass="30138">MQFFRLGPWGEEMPAVCSGGTYWDLRTLTQDLDGAFWASGGTRRVAEALEGGELKPLVGAEALRVGAPVARPQALLCIGLNYAAHAAESGMPAPQHPVLFFKHPNTVAGPNDAVAVPPGAARMDWEVELAVVIGQRASYLPSVAAAGAHIAGYCVANDLSERRFQLERSGSQWGKGKSLPGFCPLGPMLVTPDEVSPENLRIRSWVNGEPRQDSSTRDMIFNVDQIVHDLSQYLVLEPGDVILTGTPEGVAMSGRFPYLQAGDVVELEIESLGRQRHQLA</sequence>
<evidence type="ECO:0000313" key="6">
    <source>
        <dbReference type="EMBL" id="AVO43209.1"/>
    </source>
</evidence>
<dbReference type="PANTHER" id="PTHR42796:SF4">
    <property type="entry name" value="FUMARYLACETOACETATE HYDROLASE DOMAIN-CONTAINING PROTEIN 2A"/>
    <property type="match status" value="1"/>
</dbReference>
<reference evidence="6 7" key="1">
    <citation type="submission" date="2018-03" db="EMBL/GenBank/DDBJ databases">
        <title>Genome sequencing of Simplicispira sp.</title>
        <authorList>
            <person name="Kim S.-J."/>
            <person name="Heo J."/>
            <person name="Kwon S.-W."/>
        </authorList>
    </citation>
    <scope>NUCLEOTIDE SEQUENCE [LARGE SCALE GENOMIC DNA]</scope>
    <source>
        <strain evidence="6 7">SC1-8</strain>
    </source>
</reference>
<evidence type="ECO:0000259" key="5">
    <source>
        <dbReference type="Pfam" id="PF01557"/>
    </source>
</evidence>
<dbReference type="OrthoDB" id="9805307at2"/>
<evidence type="ECO:0000256" key="2">
    <source>
        <dbReference type="ARBA" id="ARBA00010211"/>
    </source>
</evidence>
<dbReference type="GO" id="GO:0016787">
    <property type="term" value="F:hydrolase activity"/>
    <property type="evidence" value="ECO:0007669"/>
    <property type="project" value="UniProtKB-KW"/>
</dbReference>
<organism evidence="6 7">
    <name type="scientific">Simplicispira suum</name>
    <dbReference type="NCBI Taxonomy" id="2109915"/>
    <lineage>
        <taxon>Bacteria</taxon>
        <taxon>Pseudomonadati</taxon>
        <taxon>Pseudomonadota</taxon>
        <taxon>Betaproteobacteria</taxon>
        <taxon>Burkholderiales</taxon>
        <taxon>Comamonadaceae</taxon>
        <taxon>Simplicispira</taxon>
    </lineage>
</organism>
<dbReference type="Pfam" id="PF01557">
    <property type="entry name" value="FAA_hydrolase"/>
    <property type="match status" value="1"/>
</dbReference>
<dbReference type="SUPFAM" id="SSF56529">
    <property type="entry name" value="FAH"/>
    <property type="match status" value="1"/>
</dbReference>
<dbReference type="InterPro" id="IPR051121">
    <property type="entry name" value="FAH"/>
</dbReference>
<dbReference type="KEGG" id="simp:C6571_10930"/>
<dbReference type="GO" id="GO:0016853">
    <property type="term" value="F:isomerase activity"/>
    <property type="evidence" value="ECO:0007669"/>
    <property type="project" value="UniProtKB-ARBA"/>
</dbReference>
<dbReference type="InterPro" id="IPR036663">
    <property type="entry name" value="Fumarylacetoacetase_C_sf"/>
</dbReference>
<dbReference type="InterPro" id="IPR011234">
    <property type="entry name" value="Fumarylacetoacetase-like_C"/>
</dbReference>
<dbReference type="GO" id="GO:0046872">
    <property type="term" value="F:metal ion binding"/>
    <property type="evidence" value="ECO:0007669"/>
    <property type="project" value="UniProtKB-KW"/>
</dbReference>
<feature type="domain" description="Fumarylacetoacetase-like C-terminal" evidence="5">
    <location>
        <begin position="76"/>
        <end position="279"/>
    </location>
</feature>